<evidence type="ECO:0000313" key="3">
    <source>
        <dbReference type="Proteomes" id="UP000620124"/>
    </source>
</evidence>
<dbReference type="Gene3D" id="3.80.10.10">
    <property type="entry name" value="Ribonuclease Inhibitor"/>
    <property type="match status" value="1"/>
</dbReference>
<gene>
    <name evidence="2" type="ORF">MVEN_00894600</name>
</gene>
<sequence>MDPNNRTSESTPPSPTALRTRLSQIDSETEQLDARIDELAAEREPIVEALQTIVYPILTLPTEITSEIFLQHLTGLHEAHDDRPWLVDLHTASHAGPLFLAQVCKAWRAITLSFPSLWCRVRVSSSEQTLPGRQKILEHWLPRAGAHPLYLDIMTGLNYRQIPPLFATLAPYSLQWRTFSLWLTTPISFSMKEIQGRIPLLHKLNVGLNDMCRVSTLITAFSDAPELREVELLNLPPKWISLPWAQLTSLNLAEQDVGQCLEVLSLTPNLEILSVDLAGLPRNSQPTTVRLDHLHTLKVWLSHAKKLPLLAYITLPALKHLHLTLPSRPPIAPLLGFLTRSECKLHSISLYSDFEFAIPALAAMSSISDVSLRDIHWTSSDLASLFCRIATDPTFLPQIRSLSLPNCETAIPYTSLCDMLVARWYERGEQPTIDSFRLIRRAGNADASPNSTISNKLCALVDDGLDINIVSMHGSKYNYYLNYFSF</sequence>
<organism evidence="2 3">
    <name type="scientific">Mycena venus</name>
    <dbReference type="NCBI Taxonomy" id="2733690"/>
    <lineage>
        <taxon>Eukaryota</taxon>
        <taxon>Fungi</taxon>
        <taxon>Dikarya</taxon>
        <taxon>Basidiomycota</taxon>
        <taxon>Agaricomycotina</taxon>
        <taxon>Agaricomycetes</taxon>
        <taxon>Agaricomycetidae</taxon>
        <taxon>Agaricales</taxon>
        <taxon>Marasmiineae</taxon>
        <taxon>Mycenaceae</taxon>
        <taxon>Mycena</taxon>
    </lineage>
</organism>
<evidence type="ECO:0000256" key="1">
    <source>
        <dbReference type="SAM" id="MobiDB-lite"/>
    </source>
</evidence>
<proteinExistence type="predicted"/>
<feature type="region of interest" description="Disordered" evidence="1">
    <location>
        <begin position="1"/>
        <end position="21"/>
    </location>
</feature>
<reference evidence="2" key="1">
    <citation type="submission" date="2020-05" db="EMBL/GenBank/DDBJ databases">
        <title>Mycena genomes resolve the evolution of fungal bioluminescence.</title>
        <authorList>
            <person name="Tsai I.J."/>
        </authorList>
    </citation>
    <scope>NUCLEOTIDE SEQUENCE</scope>
    <source>
        <strain evidence="2">CCC161011</strain>
    </source>
</reference>
<keyword evidence="3" id="KW-1185">Reference proteome</keyword>
<feature type="compositionally biased region" description="Polar residues" evidence="1">
    <location>
        <begin position="1"/>
        <end position="11"/>
    </location>
</feature>
<name>A0A8H6YGT2_9AGAR</name>
<accession>A0A8H6YGT2</accession>
<dbReference type="OrthoDB" id="2269034at2759"/>
<dbReference type="InterPro" id="IPR032675">
    <property type="entry name" value="LRR_dom_sf"/>
</dbReference>
<dbReference type="SUPFAM" id="SSF52047">
    <property type="entry name" value="RNI-like"/>
    <property type="match status" value="1"/>
</dbReference>
<protein>
    <submittedName>
        <fullName evidence="2">F-box domain-containing protein</fullName>
    </submittedName>
</protein>
<dbReference type="AlphaFoldDB" id="A0A8H6YGT2"/>
<comment type="caution">
    <text evidence="2">The sequence shown here is derived from an EMBL/GenBank/DDBJ whole genome shotgun (WGS) entry which is preliminary data.</text>
</comment>
<evidence type="ECO:0000313" key="2">
    <source>
        <dbReference type="EMBL" id="KAF7358441.1"/>
    </source>
</evidence>
<dbReference type="EMBL" id="JACAZI010000006">
    <property type="protein sequence ID" value="KAF7358441.1"/>
    <property type="molecule type" value="Genomic_DNA"/>
</dbReference>
<dbReference type="Proteomes" id="UP000620124">
    <property type="component" value="Unassembled WGS sequence"/>
</dbReference>